<protein>
    <recommendedName>
        <fullName evidence="2">MULE transposase domain-containing protein</fullName>
    </recommendedName>
</protein>
<name>U9STA6_RHIID</name>
<proteinExistence type="predicted"/>
<dbReference type="PANTHER" id="PTHR47718">
    <property type="entry name" value="OS01G0519700 PROTEIN"/>
    <property type="match status" value="1"/>
</dbReference>
<evidence type="ECO:0000313" key="1">
    <source>
        <dbReference type="EMBL" id="ERZ97272.1"/>
    </source>
</evidence>
<organism evidence="1">
    <name type="scientific">Rhizophagus irregularis (strain DAOM 181602 / DAOM 197198 / MUCL 43194)</name>
    <name type="common">Arbuscular mycorrhizal fungus</name>
    <name type="synonym">Glomus intraradices</name>
    <dbReference type="NCBI Taxonomy" id="747089"/>
    <lineage>
        <taxon>Eukaryota</taxon>
        <taxon>Fungi</taxon>
        <taxon>Fungi incertae sedis</taxon>
        <taxon>Mucoromycota</taxon>
        <taxon>Glomeromycotina</taxon>
        <taxon>Glomeromycetes</taxon>
        <taxon>Glomerales</taxon>
        <taxon>Glomeraceae</taxon>
        <taxon>Rhizophagus</taxon>
    </lineage>
</organism>
<dbReference type="PANTHER" id="PTHR47718:SF17">
    <property type="entry name" value="PROTEIN FAR1-RELATED SEQUENCE 5-LIKE"/>
    <property type="match status" value="1"/>
</dbReference>
<reference evidence="1" key="1">
    <citation type="submission" date="2013-07" db="EMBL/GenBank/DDBJ databases">
        <title>The genome of an arbuscular mycorrhizal fungus provides insights into the evolution of the oldest plant symbiosis.</title>
        <authorList>
            <consortium name="DOE Joint Genome Institute"/>
            <person name="Tisserant E."/>
            <person name="Malbreil M."/>
            <person name="Kuo A."/>
            <person name="Kohler A."/>
            <person name="Symeonidi A."/>
            <person name="Balestrini R."/>
            <person name="Charron P."/>
            <person name="Duensing N."/>
            <person name="Frei-dit-Frey N."/>
            <person name="Gianinazzi-Pearson V."/>
            <person name="Gilbert B."/>
            <person name="Handa Y."/>
            <person name="Hijri M."/>
            <person name="Kaul R."/>
            <person name="Kawaguchi M."/>
            <person name="Krajinski F."/>
            <person name="Lammers P."/>
            <person name="Lapierre D."/>
            <person name="Masclaux F.G."/>
            <person name="Murat C."/>
            <person name="Morin E."/>
            <person name="Ndikumana S."/>
            <person name="Pagni M."/>
            <person name="Petitpierre D."/>
            <person name="Requena N."/>
            <person name="Rosikiewicz P."/>
            <person name="Riley R."/>
            <person name="Saito K."/>
            <person name="San Clemente H."/>
            <person name="Shapiro H."/>
            <person name="van Tuinen D."/>
            <person name="Becard G."/>
            <person name="Bonfante P."/>
            <person name="Paszkowski U."/>
            <person name="Shachar-Hill Y."/>
            <person name="Young J.P."/>
            <person name="Sanders I.R."/>
            <person name="Henrissat B."/>
            <person name="Rensing S.A."/>
            <person name="Grigoriev I.V."/>
            <person name="Corradi N."/>
            <person name="Roux C."/>
            <person name="Martin F."/>
        </authorList>
    </citation>
    <scope>NUCLEOTIDE SEQUENCE</scope>
    <source>
        <strain evidence="1">DAOM 197198</strain>
    </source>
</reference>
<dbReference type="EMBL" id="KI299749">
    <property type="protein sequence ID" value="ERZ97272.1"/>
    <property type="molecule type" value="Genomic_DNA"/>
</dbReference>
<evidence type="ECO:0008006" key="2">
    <source>
        <dbReference type="Google" id="ProtNLM"/>
    </source>
</evidence>
<gene>
    <name evidence="1" type="ORF">GLOINDRAFT_10</name>
</gene>
<accession>U9STA6</accession>
<dbReference type="VEuPathDB" id="FungiDB:RhiirFUN_019149"/>
<dbReference type="AlphaFoldDB" id="U9STA6"/>
<sequence length="183" mass="21572">MGVSLEVIFSDSDPSLVRSIKDIYPNAQHLLCIFHIDLNLQKKLKGKLGSQFEEFCRKFYIYRNSLCEELFEFRWKQLVEQYPVAVNHVHGKVDRSTSLCNLLVSSINNHIKNDEHFDQVNAIIKEFLTPTMLRKQRSQMNQSVCYDISQITDWHHLMEIETDNEEISIGIREQEQDTRQIIL</sequence>
<dbReference type="HOGENOM" id="CLU_1475890_0_0_1"/>